<comment type="caution">
    <text evidence="22">The sequence shown here is derived from an EMBL/GenBank/DDBJ whole genome shotgun (WGS) entry which is preliminary data.</text>
</comment>
<evidence type="ECO:0000256" key="11">
    <source>
        <dbReference type="ARBA" id="ARBA00022741"/>
    </source>
</evidence>
<dbReference type="GO" id="GO:0016020">
    <property type="term" value="C:membrane"/>
    <property type="evidence" value="ECO:0007669"/>
    <property type="project" value="InterPro"/>
</dbReference>
<dbReference type="InterPro" id="IPR003594">
    <property type="entry name" value="HATPase_dom"/>
</dbReference>
<dbReference type="EMBL" id="QOUI01000009">
    <property type="protein sequence ID" value="RCK68774.1"/>
    <property type="molecule type" value="Genomic_DNA"/>
</dbReference>
<reference evidence="22 23" key="1">
    <citation type="submission" date="2018-07" db="EMBL/GenBank/DDBJ databases">
        <title>Desertimonas flava gen. nov. sp. nov.</title>
        <authorList>
            <person name="Liu S."/>
        </authorList>
    </citation>
    <scope>NUCLEOTIDE SEQUENCE [LARGE SCALE GENOMIC DNA]</scope>
    <source>
        <strain evidence="22 23">16Sb5-5</strain>
    </source>
</reference>
<keyword evidence="9" id="KW-0808">Transferase</keyword>
<dbReference type="GO" id="GO:0046872">
    <property type="term" value="F:metal ion binding"/>
    <property type="evidence" value="ECO:0007669"/>
    <property type="project" value="UniProtKB-KW"/>
</dbReference>
<dbReference type="SMART" id="SM00387">
    <property type="entry name" value="HATPase_c"/>
    <property type="match status" value="1"/>
</dbReference>
<dbReference type="InterPro" id="IPR036890">
    <property type="entry name" value="HATPase_C_sf"/>
</dbReference>
<dbReference type="InterPro" id="IPR011712">
    <property type="entry name" value="Sig_transdc_His_kin_sub3_dim/P"/>
</dbReference>
<comment type="function">
    <text evidence="17">Member of the two-component regulatory system NreB/NreC involved in the control of dissimilatory nitrate/nitrite reduction in response to oxygen. NreB functions as a direct oxygen sensor histidine kinase which is autophosphorylated, in the absence of oxygen, probably at the conserved histidine residue, and transfers its phosphate group probably to a conserved aspartate residue of NreC. NreB/NreC activates the expression of the nitrate (narGHJI) and nitrite (nir) reductase operons, as well as the putative nitrate transporter gene narT.</text>
</comment>
<feature type="transmembrane region" description="Helical" evidence="20">
    <location>
        <begin position="49"/>
        <end position="74"/>
    </location>
</feature>
<organism evidence="22 23">
    <name type="scientific">Desertihabitans brevis</name>
    <dbReference type="NCBI Taxonomy" id="2268447"/>
    <lineage>
        <taxon>Bacteria</taxon>
        <taxon>Bacillati</taxon>
        <taxon>Actinomycetota</taxon>
        <taxon>Actinomycetes</taxon>
        <taxon>Propionibacteriales</taxon>
        <taxon>Propionibacteriaceae</taxon>
        <taxon>Desertihabitans</taxon>
    </lineage>
</organism>
<evidence type="ECO:0000256" key="8">
    <source>
        <dbReference type="ARBA" id="ARBA00022553"/>
    </source>
</evidence>
<evidence type="ECO:0000313" key="22">
    <source>
        <dbReference type="EMBL" id="RCK68774.1"/>
    </source>
</evidence>
<keyword evidence="10" id="KW-0479">Metal-binding</keyword>
<keyword evidence="23" id="KW-1185">Reference proteome</keyword>
<dbReference type="SUPFAM" id="SSF55874">
    <property type="entry name" value="ATPase domain of HSP90 chaperone/DNA topoisomerase II/histidine kinase"/>
    <property type="match status" value="1"/>
</dbReference>
<evidence type="ECO:0000256" key="3">
    <source>
        <dbReference type="ARBA" id="ARBA00004496"/>
    </source>
</evidence>
<feature type="compositionally biased region" description="Basic residues" evidence="19">
    <location>
        <begin position="28"/>
        <end position="38"/>
    </location>
</feature>
<accession>A0A367YSF7</accession>
<dbReference type="GO" id="GO:0005737">
    <property type="term" value="C:cytoplasm"/>
    <property type="evidence" value="ECO:0007669"/>
    <property type="project" value="UniProtKB-SubCell"/>
</dbReference>
<sequence>MTTGADGSDRDPAATSSTTTQRPGLPRPPRRRPRRALGGRRESSRPGSIARVVVLYMLVALGAFVLCGVGLALAQRHAALQEAVRDAEVTTTLLASRVVQPTLPRTPLDPADVDETLDQVIRERVLVAPIDQVRIVDEEGIVVYATDSSSLGQRQPLTVGELDALHDGTAVATADGDEGSDPTRLLGDREGQSLVVGVGVRSPSDQALLLQTRQPYEAVWFTGRTVWLTLLPSFVLALTLLYLAKIGFAYRLTRSLYGVQEEREQLLVTALAAADRERTLIASDLHDGVVQGLTGASYTLTDAANRTRSAGQPELADTITETARNLRRWVRELRSLIVTVTPPALHSEGLRATLTDLTATLEARGIDVELDVEVGDTLSETSESLVYRAAQEAIRNVIRHSGASRVRLLVAEQDGWLQLQLTDDGQGFDPSAESARRRGSVGLTLLAALVHQRGGRLTVESAVGDGTTVTLLLPEQAAPDAGDERSTAEVLR</sequence>
<dbReference type="GO" id="GO:0005524">
    <property type="term" value="F:ATP binding"/>
    <property type="evidence" value="ECO:0007669"/>
    <property type="project" value="UniProtKB-KW"/>
</dbReference>
<evidence type="ECO:0000256" key="9">
    <source>
        <dbReference type="ARBA" id="ARBA00022679"/>
    </source>
</evidence>
<evidence type="ECO:0000256" key="13">
    <source>
        <dbReference type="ARBA" id="ARBA00022840"/>
    </source>
</evidence>
<dbReference type="InterPro" id="IPR050482">
    <property type="entry name" value="Sensor_HK_TwoCompSys"/>
</dbReference>
<keyword evidence="8" id="KW-0597">Phosphoprotein</keyword>
<evidence type="ECO:0000256" key="17">
    <source>
        <dbReference type="ARBA" id="ARBA00024827"/>
    </source>
</evidence>
<dbReference type="Gene3D" id="3.30.565.10">
    <property type="entry name" value="Histidine kinase-like ATPase, C-terminal domain"/>
    <property type="match status" value="1"/>
</dbReference>
<comment type="subcellular location">
    <subcellularLocation>
        <location evidence="3">Cytoplasm</location>
    </subcellularLocation>
</comment>
<comment type="cofactor">
    <cofactor evidence="2">
        <name>[4Fe-4S] cluster</name>
        <dbReference type="ChEBI" id="CHEBI:49883"/>
    </cofactor>
</comment>
<keyword evidence="14" id="KW-0408">Iron</keyword>
<keyword evidence="16" id="KW-0411">Iron-sulfur</keyword>
<keyword evidence="15" id="KW-0902">Two-component regulatory system</keyword>
<dbReference type="CDD" id="cd16917">
    <property type="entry name" value="HATPase_UhpB-NarQ-NarX-like"/>
    <property type="match status" value="1"/>
</dbReference>
<dbReference type="EC" id="2.7.13.3" evidence="4"/>
<keyword evidence="20" id="KW-0472">Membrane</keyword>
<dbReference type="Pfam" id="PF07730">
    <property type="entry name" value="HisKA_3"/>
    <property type="match status" value="1"/>
</dbReference>
<dbReference type="PRINTS" id="PR00344">
    <property type="entry name" value="BCTRLSENSOR"/>
</dbReference>
<evidence type="ECO:0000256" key="12">
    <source>
        <dbReference type="ARBA" id="ARBA00022777"/>
    </source>
</evidence>
<feature type="domain" description="Histidine kinase" evidence="21">
    <location>
        <begin position="314"/>
        <end position="477"/>
    </location>
</feature>
<dbReference type="GO" id="GO:0051539">
    <property type="term" value="F:4 iron, 4 sulfur cluster binding"/>
    <property type="evidence" value="ECO:0007669"/>
    <property type="project" value="UniProtKB-KW"/>
</dbReference>
<evidence type="ECO:0000256" key="1">
    <source>
        <dbReference type="ARBA" id="ARBA00000085"/>
    </source>
</evidence>
<keyword evidence="7" id="KW-0963">Cytoplasm</keyword>
<keyword evidence="6" id="KW-0004">4Fe-4S</keyword>
<comment type="catalytic activity">
    <reaction evidence="1">
        <text>ATP + protein L-histidine = ADP + protein N-phospho-L-histidine.</text>
        <dbReference type="EC" id="2.7.13.3"/>
    </reaction>
</comment>
<dbReference type="PANTHER" id="PTHR24421">
    <property type="entry name" value="NITRATE/NITRITE SENSOR PROTEIN NARX-RELATED"/>
    <property type="match status" value="1"/>
</dbReference>
<evidence type="ECO:0000256" key="18">
    <source>
        <dbReference type="ARBA" id="ARBA00030800"/>
    </source>
</evidence>
<dbReference type="PANTHER" id="PTHR24421:SF10">
    <property type="entry name" value="NITRATE_NITRITE SENSOR PROTEIN NARQ"/>
    <property type="match status" value="1"/>
</dbReference>
<evidence type="ECO:0000256" key="19">
    <source>
        <dbReference type="SAM" id="MobiDB-lite"/>
    </source>
</evidence>
<evidence type="ECO:0000256" key="6">
    <source>
        <dbReference type="ARBA" id="ARBA00022485"/>
    </source>
</evidence>
<keyword evidence="12" id="KW-0418">Kinase</keyword>
<dbReference type="PROSITE" id="PS50109">
    <property type="entry name" value="HIS_KIN"/>
    <property type="match status" value="1"/>
</dbReference>
<dbReference type="InterPro" id="IPR005467">
    <property type="entry name" value="His_kinase_dom"/>
</dbReference>
<feature type="transmembrane region" description="Helical" evidence="20">
    <location>
        <begin position="225"/>
        <end position="244"/>
    </location>
</feature>
<evidence type="ECO:0000256" key="10">
    <source>
        <dbReference type="ARBA" id="ARBA00022723"/>
    </source>
</evidence>
<dbReference type="AlphaFoldDB" id="A0A367YSF7"/>
<protein>
    <recommendedName>
        <fullName evidence="5">Oxygen sensor histidine kinase NreB</fullName>
        <ecNumber evidence="4">2.7.13.3</ecNumber>
    </recommendedName>
    <alternativeName>
        <fullName evidence="18">Nitrogen regulation protein B</fullName>
    </alternativeName>
</protein>
<name>A0A367YSF7_9ACTN</name>
<dbReference type="Pfam" id="PF02518">
    <property type="entry name" value="HATPase_c"/>
    <property type="match status" value="1"/>
</dbReference>
<keyword evidence="11" id="KW-0547">Nucleotide-binding</keyword>
<dbReference type="GO" id="GO:0046983">
    <property type="term" value="F:protein dimerization activity"/>
    <property type="evidence" value="ECO:0007669"/>
    <property type="project" value="InterPro"/>
</dbReference>
<evidence type="ECO:0000313" key="23">
    <source>
        <dbReference type="Proteomes" id="UP000252770"/>
    </source>
</evidence>
<evidence type="ECO:0000256" key="16">
    <source>
        <dbReference type="ARBA" id="ARBA00023014"/>
    </source>
</evidence>
<keyword evidence="20" id="KW-0812">Transmembrane</keyword>
<evidence type="ECO:0000256" key="4">
    <source>
        <dbReference type="ARBA" id="ARBA00012438"/>
    </source>
</evidence>
<evidence type="ECO:0000256" key="14">
    <source>
        <dbReference type="ARBA" id="ARBA00023004"/>
    </source>
</evidence>
<dbReference type="InterPro" id="IPR004358">
    <property type="entry name" value="Sig_transdc_His_kin-like_C"/>
</dbReference>
<dbReference type="Gene3D" id="1.20.5.1930">
    <property type="match status" value="1"/>
</dbReference>
<evidence type="ECO:0000256" key="20">
    <source>
        <dbReference type="SAM" id="Phobius"/>
    </source>
</evidence>
<proteinExistence type="predicted"/>
<gene>
    <name evidence="22" type="ORF">DT076_14425</name>
</gene>
<evidence type="ECO:0000256" key="5">
    <source>
        <dbReference type="ARBA" id="ARBA00017322"/>
    </source>
</evidence>
<evidence type="ECO:0000256" key="2">
    <source>
        <dbReference type="ARBA" id="ARBA00001966"/>
    </source>
</evidence>
<keyword evidence="20" id="KW-1133">Transmembrane helix</keyword>
<dbReference type="GO" id="GO:0000155">
    <property type="term" value="F:phosphorelay sensor kinase activity"/>
    <property type="evidence" value="ECO:0007669"/>
    <property type="project" value="InterPro"/>
</dbReference>
<evidence type="ECO:0000259" key="21">
    <source>
        <dbReference type="PROSITE" id="PS50109"/>
    </source>
</evidence>
<evidence type="ECO:0000256" key="15">
    <source>
        <dbReference type="ARBA" id="ARBA00023012"/>
    </source>
</evidence>
<evidence type="ECO:0000256" key="7">
    <source>
        <dbReference type="ARBA" id="ARBA00022490"/>
    </source>
</evidence>
<feature type="region of interest" description="Disordered" evidence="19">
    <location>
        <begin position="1"/>
        <end position="43"/>
    </location>
</feature>
<keyword evidence="13" id="KW-0067">ATP-binding</keyword>
<dbReference type="Proteomes" id="UP000252770">
    <property type="component" value="Unassembled WGS sequence"/>
</dbReference>